<dbReference type="Pfam" id="PF00561">
    <property type="entry name" value="Abhydrolase_1"/>
    <property type="match status" value="1"/>
</dbReference>
<organism evidence="3 4">
    <name type="scientific">Coturnix japonica</name>
    <name type="common">Japanese quail</name>
    <name type="synonym">Coturnix coturnix japonica</name>
    <dbReference type="NCBI Taxonomy" id="93934"/>
    <lineage>
        <taxon>Eukaryota</taxon>
        <taxon>Metazoa</taxon>
        <taxon>Chordata</taxon>
        <taxon>Craniata</taxon>
        <taxon>Vertebrata</taxon>
        <taxon>Euteleostomi</taxon>
        <taxon>Archelosauria</taxon>
        <taxon>Archosauria</taxon>
        <taxon>Dinosauria</taxon>
        <taxon>Saurischia</taxon>
        <taxon>Theropoda</taxon>
        <taxon>Coelurosauria</taxon>
        <taxon>Aves</taxon>
        <taxon>Neognathae</taxon>
        <taxon>Galloanserae</taxon>
        <taxon>Galliformes</taxon>
        <taxon>Phasianidae</taxon>
        <taxon>Perdicinae</taxon>
        <taxon>Coturnix</taxon>
    </lineage>
</organism>
<evidence type="ECO:0000313" key="3">
    <source>
        <dbReference type="Ensembl" id="ENSCJPP00005010705.1"/>
    </source>
</evidence>
<dbReference type="GO" id="GO:0006660">
    <property type="term" value="P:phosphatidylserine catabolic process"/>
    <property type="evidence" value="ECO:0007669"/>
    <property type="project" value="TreeGrafter"/>
</dbReference>
<proteinExistence type="predicted"/>
<reference evidence="3" key="3">
    <citation type="submission" date="2025-09" db="UniProtKB">
        <authorList>
            <consortium name="Ensembl"/>
        </authorList>
    </citation>
    <scope>IDENTIFICATION</scope>
</reference>
<dbReference type="SUPFAM" id="SSF53474">
    <property type="entry name" value="alpha/beta-Hydrolases"/>
    <property type="match status" value="1"/>
</dbReference>
<dbReference type="GeneTree" id="ENSGT00940000166415"/>
<dbReference type="Proteomes" id="UP000694412">
    <property type="component" value="Chromosome 5"/>
</dbReference>
<dbReference type="GO" id="GO:0005789">
    <property type="term" value="C:endoplasmic reticulum membrane"/>
    <property type="evidence" value="ECO:0007669"/>
    <property type="project" value="TreeGrafter"/>
</dbReference>
<name>A0A8C2Y9V4_COTJA</name>
<reference evidence="3" key="1">
    <citation type="submission" date="2015-11" db="EMBL/GenBank/DDBJ databases">
        <authorList>
            <consortium name="International Coturnix japonica Genome Analysis Consortium"/>
            <person name="Warren W."/>
            <person name="Burt D.W."/>
            <person name="Antin P.B."/>
            <person name="Lanford R."/>
            <person name="Gros J."/>
            <person name="Wilson R.K."/>
        </authorList>
    </citation>
    <scope>NUCLEOTIDE SEQUENCE [LARGE SCALE GENOMIC DNA]</scope>
</reference>
<evidence type="ECO:0000259" key="2">
    <source>
        <dbReference type="Pfam" id="PF00561"/>
    </source>
</evidence>
<dbReference type="AlphaFoldDB" id="A0A8C2Y9V4"/>
<feature type="region of interest" description="Disordered" evidence="1">
    <location>
        <begin position="1"/>
        <end position="26"/>
    </location>
</feature>
<dbReference type="GO" id="GO:0047372">
    <property type="term" value="F:monoacylglycerol lipase activity"/>
    <property type="evidence" value="ECO:0007669"/>
    <property type="project" value="TreeGrafter"/>
</dbReference>
<dbReference type="Gene3D" id="3.40.50.1820">
    <property type="entry name" value="alpha/beta hydrolase"/>
    <property type="match status" value="1"/>
</dbReference>
<reference evidence="3" key="2">
    <citation type="submission" date="2025-08" db="UniProtKB">
        <authorList>
            <consortium name="Ensembl"/>
        </authorList>
    </citation>
    <scope>IDENTIFICATION</scope>
</reference>
<gene>
    <name evidence="3" type="primary">ABHD12B</name>
</gene>
<evidence type="ECO:0000256" key="1">
    <source>
        <dbReference type="SAM" id="MobiDB-lite"/>
    </source>
</evidence>
<dbReference type="PANTHER" id="PTHR12277">
    <property type="entry name" value="ALPHA/BETA HYDROLASE DOMAIN-CONTAINING PROTEIN"/>
    <property type="match status" value="1"/>
</dbReference>
<dbReference type="Ensembl" id="ENSCJPT00005015794.1">
    <property type="protein sequence ID" value="ENSCJPP00005010705.1"/>
    <property type="gene ID" value="ENSCJPG00005009249.1"/>
</dbReference>
<dbReference type="InterPro" id="IPR029058">
    <property type="entry name" value="AB_hydrolase_fold"/>
</dbReference>
<dbReference type="PANTHER" id="PTHR12277:SF69">
    <property type="entry name" value="PROTEIN ABHD12B"/>
    <property type="match status" value="1"/>
</dbReference>
<keyword evidence="4" id="KW-1185">Reference proteome</keyword>
<dbReference type="GO" id="GO:0052651">
    <property type="term" value="P:monoacylglycerol catabolic process"/>
    <property type="evidence" value="ECO:0007669"/>
    <property type="project" value="TreeGrafter"/>
</dbReference>
<protein>
    <submittedName>
        <fullName evidence="3">Abhydrolase domain containing 12B</fullName>
    </submittedName>
</protein>
<evidence type="ECO:0000313" key="4">
    <source>
        <dbReference type="Proteomes" id="UP000694412"/>
    </source>
</evidence>
<accession>A0A8C2Y9V4</accession>
<sequence length="377" mass="41617">ELLRWANRRSSAPQPTRPRCPPDSPGAVPVSADAAELSGTELCGKPEAAPRSNAAAFIGQRGWLGWCPRLRTILLQMLLIYISVPFLVRLFPVILTKFVFLNFMAFPFFVDLRQPALLLNNTISLYLPTEPGVTVGIWHMVPGSSGTEAQGREQRWFEEALADDHPIIIYLHGNGGTRQVPVLMGAAGFHILALDYRGYGDSTGHPSESGFTTDVLALYDWAKARSGNSSIIFWGHSLGTGIATNAARKLQEERGVQVDAVVLESPYTNIRDAAANIPITKIYRQFPGFEYLILDSMALGNMFFRNDENVKVLACPLLILHAEDDTVLPPQLGRQLFETARSAYKDKSKVKLITFPEKLGLGHDYISSNPELPTLVK</sequence>
<feature type="compositionally biased region" description="Pro residues" evidence="1">
    <location>
        <begin position="15"/>
        <end position="24"/>
    </location>
</feature>
<feature type="domain" description="AB hydrolase-1" evidence="2">
    <location>
        <begin position="166"/>
        <end position="270"/>
    </location>
</feature>
<dbReference type="GO" id="GO:0004622">
    <property type="term" value="F:phosphatidylcholine lysophospholipase activity"/>
    <property type="evidence" value="ECO:0007669"/>
    <property type="project" value="TreeGrafter"/>
</dbReference>
<dbReference type="InterPro" id="IPR000073">
    <property type="entry name" value="AB_hydrolase_1"/>
</dbReference>